<keyword evidence="1" id="KW-0812">Transmembrane</keyword>
<feature type="transmembrane region" description="Helical" evidence="1">
    <location>
        <begin position="204"/>
        <end position="225"/>
    </location>
</feature>
<feature type="transmembrane region" description="Helical" evidence="1">
    <location>
        <begin position="283"/>
        <end position="302"/>
    </location>
</feature>
<dbReference type="EMBL" id="AJ002203">
    <property type="protein sequence ID" value="CAC03468.1"/>
    <property type="molecule type" value="Genomic_DNA"/>
</dbReference>
<dbReference type="PIRSF" id="PIRSF031601">
    <property type="entry name" value="UCP031601"/>
    <property type="match status" value="1"/>
</dbReference>
<sequence>MYKKLERVLITLSIVLVSAFSMIIVINKHKQMFAGTNGGVLVLKAKSNIKESIAEIAKKNNVLIAKQIMVPSTDGKTDNQPTFQKFGNGTLPKDFPEQKNKEFIEDSNDSVYYFIFGKTLSSIDLSKYLNEKGNTSMVSDNDWRFQGITALLDTRMIVGLLLFLISYTSILMANIIINLKKQGVQRLAGISCFRLSFLGLKKRLTYIFITTIITLLTSSLILYIINLRRIMYFYVIIFPTIFIVLVLLLIELIVGILVYLFLQRQKINLVIKDMAPIRALMSFVFLLQLISLLCLIFSFSSISSSHKDLVLLKKATNKWKSQDYYSPSLLNGNTEKSKENVLRFLSEANQKEEVLIIADNFNKYPLQNQYFPTSNGNENILYVTPNYLKKVGIKFNNTMKSDITILVPETEKSRKNKLSTLWSQAFNSLNETSFSYNSSVYKSPSKDLFTFRIFGWSAVDNQAFVQEPLIVVMSPKLFNINNKNINSDVLFSWFSREQILFSNNKTTADLIKKYRLENVLGSFSNGNLSVKNRFVEIKSQQLFIVVTSSIALISSTFLFYLMNKIYLYQNRKKFAVARISGESLFTTHKTYLIQLFIIIIFAIGMIFIWHLNPLTLIIPPILGGLQLILLTRQIKNNKTFNISVLKGE</sequence>
<reference evidence="3" key="3">
    <citation type="submission" date="2000-08" db="EMBL/GenBank/DDBJ databases">
        <authorList>
            <person name="Martinez B."/>
        </authorList>
    </citation>
    <scope>NUCLEOTIDE SEQUENCE</scope>
    <source>
        <strain evidence="3">IPLA 972</strain>
        <plasmid evidence="3">pBL1</plasmid>
    </source>
</reference>
<dbReference type="NCBIfam" id="TIGR01654">
    <property type="entry name" value="bact_immun_7tm"/>
    <property type="match status" value="1"/>
</dbReference>
<geneLocation type="plasmid" evidence="2">
    <name>pBL1</name>
</geneLocation>
<reference evidence="3" key="1">
    <citation type="journal article" date="1999" name="Microbiology">
        <title>Synthesis of lactococcin 972, a bacteriocin produced by Lactococcus lactis IPLA 972, depends on the expression of a plasmid-encoded bicistronic operon.</title>
        <authorList>
            <person name="Martinez B."/>
            <person name="Fernandez M."/>
            <person name="Rodriguez A."/>
            <person name="Suarez J.E."/>
        </authorList>
    </citation>
    <scope>NUCLEOTIDE SEQUENCE</scope>
    <source>
        <strain evidence="3">IPLA 972</strain>
        <plasmid evidence="3">pBL1</plasmid>
    </source>
</reference>
<dbReference type="TCDB" id="9.A.7.1.1">
    <property type="family name" value="the lactoloccin 972 immunity protein (lactococcin ip) family"/>
</dbReference>
<name>Q9L651_LACLL</name>
<dbReference type="InterPro" id="IPR016976">
    <property type="entry name" value="UCP031601"/>
</dbReference>
<feature type="transmembrane region" description="Helical" evidence="1">
    <location>
        <begin position="156"/>
        <end position="177"/>
    </location>
</feature>
<evidence type="ECO:0000313" key="2">
    <source>
        <dbReference type="EMBL" id="AAF64055.1"/>
    </source>
</evidence>
<gene>
    <name evidence="2" type="primary">lclB</name>
</gene>
<keyword evidence="1" id="KW-0472">Membrane</keyword>
<feature type="transmembrane region" description="Helical" evidence="1">
    <location>
        <begin position="614"/>
        <end position="631"/>
    </location>
</feature>
<feature type="transmembrane region" description="Helical" evidence="1">
    <location>
        <begin position="231"/>
        <end position="262"/>
    </location>
</feature>
<organism evidence="2">
    <name type="scientific">Lactococcus lactis subsp. lactis</name>
    <name type="common">Streptococcus lactis</name>
    <dbReference type="NCBI Taxonomy" id="1360"/>
    <lineage>
        <taxon>Bacteria</taxon>
        <taxon>Bacillati</taxon>
        <taxon>Bacillota</taxon>
        <taxon>Bacilli</taxon>
        <taxon>Lactobacillales</taxon>
        <taxon>Streptococcaceae</taxon>
        <taxon>Lactococcus</taxon>
    </lineage>
</organism>
<feature type="transmembrane region" description="Helical" evidence="1">
    <location>
        <begin position="7"/>
        <end position="26"/>
    </location>
</feature>
<keyword evidence="2" id="KW-0614">Plasmid</keyword>
<dbReference type="EMBL" id="AF242367">
    <property type="protein sequence ID" value="AAF64055.1"/>
    <property type="molecule type" value="Genomic_DNA"/>
</dbReference>
<feature type="transmembrane region" description="Helical" evidence="1">
    <location>
        <begin position="591"/>
        <end position="608"/>
    </location>
</feature>
<protein>
    <submittedName>
        <fullName evidence="2">Hypothetical lactococcin 972 immunity protein</fullName>
    </submittedName>
    <submittedName>
        <fullName evidence="3">Lactococcus lactis subsp. lactis plasmid pBL1 DNA for lactococcin 972 operon</fullName>
    </submittedName>
</protein>
<proteinExistence type="predicted"/>
<dbReference type="RefSeq" id="WP_011117134.1">
    <property type="nucleotide sequence ID" value="NC_004955.1"/>
</dbReference>
<feature type="transmembrane region" description="Helical" evidence="1">
    <location>
        <begin position="542"/>
        <end position="562"/>
    </location>
</feature>
<keyword evidence="1" id="KW-1133">Transmembrane helix</keyword>
<dbReference type="AlphaFoldDB" id="Q9L651"/>
<dbReference type="InterPro" id="IPR006541">
    <property type="entry name" value="Bacteriocin_ass"/>
</dbReference>
<accession>Q9L651</accession>
<dbReference type="Pfam" id="PF07242">
    <property type="entry name" value="DUF1430"/>
    <property type="match status" value="1"/>
</dbReference>
<evidence type="ECO:0000313" key="3">
    <source>
        <dbReference type="EMBL" id="CAC03468.1"/>
    </source>
</evidence>
<evidence type="ECO:0000256" key="1">
    <source>
        <dbReference type="SAM" id="Phobius"/>
    </source>
</evidence>
<reference evidence="2" key="2">
    <citation type="journal article" date="2000" name="Plasmid">
        <title>Nucleotide sequence and analysis of pBL1, a bacteriocin-producing plasmid from Lactococcus lactis IPLA 972.</title>
        <authorList>
            <person name="Sanchez C."/>
            <person name="Hernandez de Rojas A."/>
            <person name="Martinez B."/>
            <person name="Arguelles M.E."/>
            <person name="Suarez J.E."/>
            <person name="Rodriguez A."/>
            <person name="Mayo B."/>
        </authorList>
    </citation>
    <scope>NUCLEOTIDE SEQUENCE</scope>
    <source>
        <strain evidence="2">IPLA 972</strain>
        <plasmid evidence="2">pBL1</plasmid>
    </source>
</reference>